<dbReference type="PROSITE" id="PS50802">
    <property type="entry name" value="OTU"/>
    <property type="match status" value="1"/>
</dbReference>
<proteinExistence type="predicted"/>
<dbReference type="AlphaFoldDB" id="A0AA88GB59"/>
<organism evidence="3 4">
    <name type="scientific">Naegleria lovaniensis</name>
    <name type="common">Amoeba</name>
    <dbReference type="NCBI Taxonomy" id="51637"/>
    <lineage>
        <taxon>Eukaryota</taxon>
        <taxon>Discoba</taxon>
        <taxon>Heterolobosea</taxon>
        <taxon>Tetramitia</taxon>
        <taxon>Eutetramitia</taxon>
        <taxon>Vahlkampfiidae</taxon>
        <taxon>Naegleria</taxon>
    </lineage>
</organism>
<feature type="compositionally biased region" description="Low complexity" evidence="1">
    <location>
        <begin position="142"/>
        <end position="157"/>
    </location>
</feature>
<dbReference type="Proteomes" id="UP000816034">
    <property type="component" value="Unassembled WGS sequence"/>
</dbReference>
<name>A0AA88GB59_NAELO</name>
<evidence type="ECO:0000259" key="2">
    <source>
        <dbReference type="PROSITE" id="PS50802"/>
    </source>
</evidence>
<accession>A0AA88GB59</accession>
<evidence type="ECO:0000313" key="4">
    <source>
        <dbReference type="Proteomes" id="UP000816034"/>
    </source>
</evidence>
<dbReference type="GO" id="GO:0004843">
    <property type="term" value="F:cysteine-type deubiquitinase activity"/>
    <property type="evidence" value="ECO:0007669"/>
    <property type="project" value="TreeGrafter"/>
</dbReference>
<dbReference type="GO" id="GO:0016579">
    <property type="term" value="P:protein deubiquitination"/>
    <property type="evidence" value="ECO:0007669"/>
    <property type="project" value="TreeGrafter"/>
</dbReference>
<evidence type="ECO:0000256" key="1">
    <source>
        <dbReference type="SAM" id="MobiDB-lite"/>
    </source>
</evidence>
<dbReference type="GeneID" id="68106193"/>
<dbReference type="EMBL" id="PYSW02000074">
    <property type="protein sequence ID" value="KAG2370905.1"/>
    <property type="molecule type" value="Genomic_DNA"/>
</dbReference>
<protein>
    <recommendedName>
        <fullName evidence="2">OTU domain-containing protein</fullName>
    </recommendedName>
</protein>
<dbReference type="RefSeq" id="XP_044541769.1">
    <property type="nucleotide sequence ID" value="XM_044689650.1"/>
</dbReference>
<dbReference type="SUPFAM" id="SSF54001">
    <property type="entry name" value="Cysteine proteinases"/>
    <property type="match status" value="1"/>
</dbReference>
<reference evidence="3 4" key="1">
    <citation type="journal article" date="2018" name="BMC Genomics">
        <title>The genome of Naegleria lovaniensis, the basis for a comparative approach to unravel pathogenicity factors of the human pathogenic amoeba N. fowleri.</title>
        <authorList>
            <person name="Liechti N."/>
            <person name="Schurch N."/>
            <person name="Bruggmann R."/>
            <person name="Wittwer M."/>
        </authorList>
    </citation>
    <scope>NUCLEOTIDE SEQUENCE [LARGE SCALE GENOMIC DNA]</scope>
    <source>
        <strain evidence="3 4">ATCC 30569</strain>
    </source>
</reference>
<feature type="region of interest" description="Disordered" evidence="1">
    <location>
        <begin position="116"/>
        <end position="162"/>
    </location>
</feature>
<comment type="caution">
    <text evidence="3">The sequence shown here is derived from an EMBL/GenBank/DDBJ whole genome shotgun (WGS) entry which is preliminary data.</text>
</comment>
<keyword evidence="4" id="KW-1185">Reference proteome</keyword>
<gene>
    <name evidence="3" type="ORF">C9374_013740</name>
</gene>
<evidence type="ECO:0000313" key="3">
    <source>
        <dbReference type="EMBL" id="KAG2370905.1"/>
    </source>
</evidence>
<sequence length="328" mass="37122">MGPSFIFTNNSWSNTFMKLASSRGLNVLGSFRFDHFLKASKCTNSKRINAFDLFHSSSSFQTHNKTTSLLSRAATQTRTVLNISIGLYMLMNTNVLNQPYSDSSKLLFLWGSKKTQQSSGTTDPQPPSSNPNDNHDGTMAQSSSIINNHPNSNTSNHKPPKMKIIKVKPDGNCLFRAVSMGLYNTEEYHLQLRLAAVDWMRSHLDTEIDKGLRLRHALILDGPGDNNNNNDIERYYLRNMQCLGVWGDFNCLVALAHCLKQPRVHFKIAILSRHNYGVARRGNQKIESIVDVQSPMLSTTDKDEKVITVWLAFNQLNNHYDWIQIGTE</sequence>
<dbReference type="Pfam" id="PF02338">
    <property type="entry name" value="OTU"/>
    <property type="match status" value="1"/>
</dbReference>
<dbReference type="InterPro" id="IPR038765">
    <property type="entry name" value="Papain-like_cys_pep_sf"/>
</dbReference>
<dbReference type="Gene3D" id="3.90.70.80">
    <property type="match status" value="1"/>
</dbReference>
<dbReference type="CDD" id="cd22744">
    <property type="entry name" value="OTU"/>
    <property type="match status" value="1"/>
</dbReference>
<feature type="domain" description="OTU" evidence="2">
    <location>
        <begin position="162"/>
        <end position="326"/>
    </location>
</feature>
<dbReference type="InterPro" id="IPR050704">
    <property type="entry name" value="Peptidase_C85-like"/>
</dbReference>
<dbReference type="InterPro" id="IPR003323">
    <property type="entry name" value="OTU_dom"/>
</dbReference>
<dbReference type="PANTHER" id="PTHR12419">
    <property type="entry name" value="OTU DOMAIN CONTAINING PROTEIN"/>
    <property type="match status" value="1"/>
</dbReference>